<dbReference type="PANTHER" id="PTHR33406">
    <property type="entry name" value="MEMBRANE PROTEIN MJ1562-RELATED"/>
    <property type="match status" value="1"/>
</dbReference>
<evidence type="ECO:0000259" key="7">
    <source>
        <dbReference type="Pfam" id="PF03176"/>
    </source>
</evidence>
<feature type="transmembrane region" description="Helical" evidence="6">
    <location>
        <begin position="333"/>
        <end position="353"/>
    </location>
</feature>
<feature type="transmembrane region" description="Helical" evidence="6">
    <location>
        <begin position="64"/>
        <end position="81"/>
    </location>
</feature>
<evidence type="ECO:0000256" key="5">
    <source>
        <dbReference type="ARBA" id="ARBA00023136"/>
    </source>
</evidence>
<dbReference type="Gene3D" id="1.20.1640.10">
    <property type="entry name" value="Multidrug efflux transporter AcrB transmembrane domain"/>
    <property type="match status" value="1"/>
</dbReference>
<comment type="caution">
    <text evidence="8">The sequence shown here is derived from an EMBL/GenBank/DDBJ whole genome shotgun (WGS) entry which is preliminary data.</text>
</comment>
<evidence type="ECO:0000256" key="4">
    <source>
        <dbReference type="ARBA" id="ARBA00022989"/>
    </source>
</evidence>
<feature type="transmembrane region" description="Helical" evidence="6">
    <location>
        <begin position="285"/>
        <end position="304"/>
    </location>
</feature>
<evidence type="ECO:0000256" key="2">
    <source>
        <dbReference type="ARBA" id="ARBA00022475"/>
    </source>
</evidence>
<dbReference type="EMBL" id="VSSQ01007739">
    <property type="protein sequence ID" value="MPM36834.1"/>
    <property type="molecule type" value="Genomic_DNA"/>
</dbReference>
<keyword evidence="4 6" id="KW-1133">Transmembrane helix</keyword>
<feature type="transmembrane region" description="Helical" evidence="6">
    <location>
        <begin position="365"/>
        <end position="389"/>
    </location>
</feature>
<accession>A0A644ZG55</accession>
<evidence type="ECO:0000256" key="6">
    <source>
        <dbReference type="SAM" id="Phobius"/>
    </source>
</evidence>
<dbReference type="AlphaFoldDB" id="A0A644ZG55"/>
<keyword evidence="3 6" id="KW-0812">Transmembrane</keyword>
<feature type="domain" description="Membrane transport protein MMPL" evidence="7">
    <location>
        <begin position="143"/>
        <end position="395"/>
    </location>
</feature>
<feature type="transmembrane region" description="Helical" evidence="6">
    <location>
        <begin position="252"/>
        <end position="273"/>
    </location>
</feature>
<sequence length="438" mass="46630">MALVAAATVLCAVLIALTLLPALLGLIGERILSARTRRREQQRSYEQRHGLAHHYASALVKGRWVVIVGVIALLGVAAVPMSQMTLGMPSGATANHDTTERQAADAITRSFGAGYNAPLISVVRAPEGGHFAAAQLPRIAGAFKQDDSIETVRPMGISPDGSLALFSVIPVAGAEAESTKTLVHALREDTGTLTGVAGTSIGVTGLTAINLDISEKLADVLPLYITIIVVLSLLVLLVVFRSLFIPIKATAGFLLTISATFGIMTAIFQWGWLKDLVGFDTPGPILSFLPIMVTGILYGLAMDYEMFLVSSMREAHVHGYEGKKAVVHGFEQASRVVVAAAIIMVSVFAGFIFSDDRMVKQFGLALAVGILIDAFLVRMTLVPALMAVLGKAAWWIPGWLDKLLPNLDIEGDRLAGYLRERESRDTRGAVGSTADSLS</sequence>
<dbReference type="PANTHER" id="PTHR33406:SF13">
    <property type="entry name" value="MEMBRANE PROTEIN YDFJ"/>
    <property type="match status" value="1"/>
</dbReference>
<evidence type="ECO:0000256" key="3">
    <source>
        <dbReference type="ARBA" id="ARBA00022692"/>
    </source>
</evidence>
<dbReference type="SUPFAM" id="SSF82866">
    <property type="entry name" value="Multidrug efflux transporter AcrB transmembrane domain"/>
    <property type="match status" value="1"/>
</dbReference>
<keyword evidence="2" id="KW-1003">Cell membrane</keyword>
<protein>
    <submittedName>
        <fullName evidence="8">Membrane protein YdfJ</fullName>
    </submittedName>
</protein>
<feature type="transmembrane region" description="Helical" evidence="6">
    <location>
        <begin position="221"/>
        <end position="240"/>
    </location>
</feature>
<reference evidence="8" key="1">
    <citation type="submission" date="2019-08" db="EMBL/GenBank/DDBJ databases">
        <authorList>
            <person name="Kucharzyk K."/>
            <person name="Murdoch R.W."/>
            <person name="Higgins S."/>
            <person name="Loffler F."/>
        </authorList>
    </citation>
    <scope>NUCLEOTIDE SEQUENCE</scope>
</reference>
<evidence type="ECO:0000256" key="1">
    <source>
        <dbReference type="ARBA" id="ARBA00004651"/>
    </source>
</evidence>
<dbReference type="InterPro" id="IPR004869">
    <property type="entry name" value="MMPL_dom"/>
</dbReference>
<feature type="domain" description="Membrane transport protein MMPL" evidence="7">
    <location>
        <begin position="1"/>
        <end position="48"/>
    </location>
</feature>
<keyword evidence="5 6" id="KW-0472">Membrane</keyword>
<dbReference type="Pfam" id="PF03176">
    <property type="entry name" value="MMPL"/>
    <property type="match status" value="2"/>
</dbReference>
<dbReference type="InterPro" id="IPR050545">
    <property type="entry name" value="Mycobact_MmpL"/>
</dbReference>
<comment type="subcellular location">
    <subcellularLocation>
        <location evidence="1">Cell membrane</location>
        <topology evidence="1">Multi-pass membrane protein</topology>
    </subcellularLocation>
</comment>
<proteinExistence type="predicted"/>
<organism evidence="8">
    <name type="scientific">bioreactor metagenome</name>
    <dbReference type="NCBI Taxonomy" id="1076179"/>
    <lineage>
        <taxon>unclassified sequences</taxon>
        <taxon>metagenomes</taxon>
        <taxon>ecological metagenomes</taxon>
    </lineage>
</organism>
<dbReference type="GO" id="GO:0005886">
    <property type="term" value="C:plasma membrane"/>
    <property type="evidence" value="ECO:0007669"/>
    <property type="project" value="UniProtKB-SubCell"/>
</dbReference>
<evidence type="ECO:0000313" key="8">
    <source>
        <dbReference type="EMBL" id="MPM36834.1"/>
    </source>
</evidence>
<gene>
    <name evidence="8" type="primary">ydfJ</name>
    <name evidence="8" type="ORF">SDC9_83437</name>
</gene>
<name>A0A644ZG55_9ZZZZ</name>